<feature type="domain" description="Integrase catalytic" evidence="3">
    <location>
        <begin position="60"/>
        <end position="168"/>
    </location>
</feature>
<accession>A0A4C1SE90</accession>
<dbReference type="OrthoDB" id="7214007at2759"/>
<dbReference type="Proteomes" id="UP000299102">
    <property type="component" value="Unassembled WGS sequence"/>
</dbReference>
<dbReference type="InterPro" id="IPR041588">
    <property type="entry name" value="Integrase_H2C2"/>
</dbReference>
<dbReference type="GO" id="GO:0003964">
    <property type="term" value="F:RNA-directed DNA polymerase activity"/>
    <property type="evidence" value="ECO:0007669"/>
    <property type="project" value="UniProtKB-EC"/>
</dbReference>
<gene>
    <name evidence="4" type="ORF">EVAR_72331_1</name>
</gene>
<dbReference type="InterPro" id="IPR012337">
    <property type="entry name" value="RNaseH-like_sf"/>
</dbReference>
<dbReference type="EMBL" id="BGZK01006736">
    <property type="protein sequence ID" value="GBP00422.1"/>
    <property type="molecule type" value="Genomic_DNA"/>
</dbReference>
<dbReference type="STRING" id="151549.A0A4C1SE90"/>
<evidence type="ECO:0000313" key="4">
    <source>
        <dbReference type="EMBL" id="GBP00422.1"/>
    </source>
</evidence>
<protein>
    <recommendedName>
        <fullName evidence="1">RNA-directed DNA polymerase</fullName>
        <ecNumber evidence="1">2.7.7.49</ecNumber>
    </recommendedName>
</protein>
<dbReference type="InterPro" id="IPR050951">
    <property type="entry name" value="Retrovirus_Pol_polyprotein"/>
</dbReference>
<dbReference type="AlphaFoldDB" id="A0A4C1SE90"/>
<dbReference type="PROSITE" id="PS50994">
    <property type="entry name" value="INTEGRASE"/>
    <property type="match status" value="1"/>
</dbReference>
<dbReference type="SUPFAM" id="SSF53098">
    <property type="entry name" value="Ribonuclease H-like"/>
    <property type="match status" value="1"/>
</dbReference>
<dbReference type="Gene3D" id="1.10.340.70">
    <property type="match status" value="1"/>
</dbReference>
<organism evidence="4 5">
    <name type="scientific">Eumeta variegata</name>
    <name type="common">Bagworm moth</name>
    <name type="synonym">Eumeta japonica</name>
    <dbReference type="NCBI Taxonomy" id="151549"/>
    <lineage>
        <taxon>Eukaryota</taxon>
        <taxon>Metazoa</taxon>
        <taxon>Ecdysozoa</taxon>
        <taxon>Arthropoda</taxon>
        <taxon>Hexapoda</taxon>
        <taxon>Insecta</taxon>
        <taxon>Pterygota</taxon>
        <taxon>Neoptera</taxon>
        <taxon>Endopterygota</taxon>
        <taxon>Lepidoptera</taxon>
        <taxon>Glossata</taxon>
        <taxon>Ditrysia</taxon>
        <taxon>Tineoidea</taxon>
        <taxon>Psychidae</taxon>
        <taxon>Oiketicinae</taxon>
        <taxon>Eumeta</taxon>
    </lineage>
</organism>
<evidence type="ECO:0000256" key="1">
    <source>
        <dbReference type="ARBA" id="ARBA00012493"/>
    </source>
</evidence>
<dbReference type="InterPro" id="IPR036397">
    <property type="entry name" value="RNaseH_sf"/>
</dbReference>
<dbReference type="PANTHER" id="PTHR37984:SF5">
    <property type="entry name" value="PROTEIN NYNRIN-LIKE"/>
    <property type="match status" value="1"/>
</dbReference>
<reference evidence="4 5" key="1">
    <citation type="journal article" date="2019" name="Commun. Biol.">
        <title>The bagworm genome reveals a unique fibroin gene that provides high tensile strength.</title>
        <authorList>
            <person name="Kono N."/>
            <person name="Nakamura H."/>
            <person name="Ohtoshi R."/>
            <person name="Tomita M."/>
            <person name="Numata K."/>
            <person name="Arakawa K."/>
        </authorList>
    </citation>
    <scope>NUCLEOTIDE SEQUENCE [LARGE SCALE GENOMIC DNA]</scope>
</reference>
<dbReference type="EC" id="2.7.7.49" evidence="1"/>
<name>A0A4C1SE90_EUMVA</name>
<feature type="region of interest" description="Disordered" evidence="2">
    <location>
        <begin position="209"/>
        <end position="276"/>
    </location>
</feature>
<dbReference type="GO" id="GO:0003676">
    <property type="term" value="F:nucleic acid binding"/>
    <property type="evidence" value="ECO:0007669"/>
    <property type="project" value="InterPro"/>
</dbReference>
<sequence length="276" mass="31683">MKQLTRRYVYWTSIDKDIENYVRSCAACASVKKPPRAMLHPWEEPEHNWLRVHIDYAGPYQGYYFLVVIDAKSKWAESEEFTRFCNESAIFQKFIVPGHPATNGLAERSIQTLKQRLAAMVGDSSPISTKIREILFKHGESPSELYLGRQIRIKLDVVKPLLLEKSSTSRGSIRQLQEGDRIQTQCYVSNKTSWKMGVILKLGSATSHEINGDAAPTQGQGQESGEQSHSSNQANRRKRKIPIQDQESEKDQNRSSTQTTRRQRKIPRHFNDFVMD</sequence>
<proteinExistence type="predicted"/>
<evidence type="ECO:0000256" key="2">
    <source>
        <dbReference type="SAM" id="MobiDB-lite"/>
    </source>
</evidence>
<dbReference type="GO" id="GO:0015074">
    <property type="term" value="P:DNA integration"/>
    <property type="evidence" value="ECO:0007669"/>
    <property type="project" value="InterPro"/>
</dbReference>
<dbReference type="Gene3D" id="3.30.420.10">
    <property type="entry name" value="Ribonuclease H-like superfamily/Ribonuclease H"/>
    <property type="match status" value="1"/>
</dbReference>
<evidence type="ECO:0000313" key="5">
    <source>
        <dbReference type="Proteomes" id="UP000299102"/>
    </source>
</evidence>
<keyword evidence="5" id="KW-1185">Reference proteome</keyword>
<evidence type="ECO:0000259" key="3">
    <source>
        <dbReference type="PROSITE" id="PS50994"/>
    </source>
</evidence>
<dbReference type="InterPro" id="IPR001584">
    <property type="entry name" value="Integrase_cat-core"/>
</dbReference>
<dbReference type="Pfam" id="PF17921">
    <property type="entry name" value="Integrase_H2C2"/>
    <property type="match status" value="1"/>
</dbReference>
<feature type="compositionally biased region" description="Low complexity" evidence="2">
    <location>
        <begin position="218"/>
        <end position="231"/>
    </location>
</feature>
<comment type="caution">
    <text evidence="4">The sequence shown here is derived from an EMBL/GenBank/DDBJ whole genome shotgun (WGS) entry which is preliminary data.</text>
</comment>
<dbReference type="PANTHER" id="PTHR37984">
    <property type="entry name" value="PROTEIN CBG26694"/>
    <property type="match status" value="1"/>
</dbReference>